<evidence type="ECO:0000259" key="1">
    <source>
        <dbReference type="Pfam" id="PF04471"/>
    </source>
</evidence>
<dbReference type="EMBL" id="JAOQNS010000016">
    <property type="protein sequence ID" value="MCW2309905.1"/>
    <property type="molecule type" value="Genomic_DNA"/>
</dbReference>
<evidence type="ECO:0000259" key="2">
    <source>
        <dbReference type="Pfam" id="PF14338"/>
    </source>
</evidence>
<name>A0ABT3HHP1_9HYPH</name>
<dbReference type="Proteomes" id="UP001209755">
    <property type="component" value="Unassembled WGS sequence"/>
</dbReference>
<dbReference type="Gene3D" id="3.40.1350.10">
    <property type="match status" value="1"/>
</dbReference>
<dbReference type="InterPro" id="IPR011856">
    <property type="entry name" value="tRNA_endonuc-like_dom_sf"/>
</dbReference>
<sequence>MAIPDYQTLMLPVLRIAAKGETRVPEVAEKMADELGLAPDEREEMLPSGRQRVLHNRIHWAKFYMTKAGLIDSPARGRFLASEAGRALLATDPTRLDTRMLMDYPGFLEFYENSHSKGSGSDRSPDQEPAIVVDETETPEEQIEAAYRSLNAALRADLLDRIRENSPAFFEKLIVDLLVAMGYGGSHRNAAEQLGRSGDGGVDGVINEDRLGLDRIYVQAKRYAEENTICRPAVQGFVGSLVGFGATKGVFVTASTFSSGAVSYAKNLPQRVILIDGNRLADLMIEHGVGTRPHRTIQVQRLDEDFFSEDG</sequence>
<organism evidence="3 4">
    <name type="scientific">Rhodobium gokarnense</name>
    <dbReference type="NCBI Taxonomy" id="364296"/>
    <lineage>
        <taxon>Bacteria</taxon>
        <taxon>Pseudomonadati</taxon>
        <taxon>Pseudomonadota</taxon>
        <taxon>Alphaproteobacteria</taxon>
        <taxon>Hyphomicrobiales</taxon>
        <taxon>Rhodobiaceae</taxon>
        <taxon>Rhodobium</taxon>
    </lineage>
</organism>
<evidence type="ECO:0000313" key="4">
    <source>
        <dbReference type="Proteomes" id="UP001209755"/>
    </source>
</evidence>
<protein>
    <submittedName>
        <fullName evidence="3">Restriction system protein</fullName>
    </submittedName>
</protein>
<dbReference type="RefSeq" id="WP_264603482.1">
    <property type="nucleotide sequence ID" value="NZ_JAOQNS010000016.1"/>
</dbReference>
<comment type="caution">
    <text evidence="3">The sequence shown here is derived from an EMBL/GenBank/DDBJ whole genome shotgun (WGS) entry which is preliminary data.</text>
</comment>
<dbReference type="InterPro" id="IPR025745">
    <property type="entry name" value="Mrr-like_N_dom"/>
</dbReference>
<dbReference type="Pfam" id="PF14338">
    <property type="entry name" value="Mrr_N"/>
    <property type="match status" value="1"/>
</dbReference>
<feature type="domain" description="Restriction endonuclease type IV Mrr" evidence="1">
    <location>
        <begin position="162"/>
        <end position="284"/>
    </location>
</feature>
<feature type="domain" description="Restriction system protein Mrr-like N-terminal" evidence="2">
    <location>
        <begin position="6"/>
        <end position="90"/>
    </location>
</feature>
<reference evidence="4" key="1">
    <citation type="submission" date="2023-07" db="EMBL/GenBank/DDBJ databases">
        <title>Genome sequencing of Purple Non-Sulfur Bacteria from various extreme environments.</title>
        <authorList>
            <person name="Mayer M."/>
        </authorList>
    </citation>
    <scope>NUCLEOTIDE SEQUENCE [LARGE SCALE GENOMIC DNA]</scope>
    <source>
        <strain evidence="4">DSM 17935</strain>
    </source>
</reference>
<keyword evidence="4" id="KW-1185">Reference proteome</keyword>
<dbReference type="InterPro" id="IPR011335">
    <property type="entry name" value="Restrct_endonuc-II-like"/>
</dbReference>
<dbReference type="Pfam" id="PF04471">
    <property type="entry name" value="Mrr_cat"/>
    <property type="match status" value="1"/>
</dbReference>
<dbReference type="InterPro" id="IPR007560">
    <property type="entry name" value="Restrct_endonuc_IV_Mrr"/>
</dbReference>
<accession>A0ABT3HHP1</accession>
<dbReference type="SUPFAM" id="SSF52980">
    <property type="entry name" value="Restriction endonuclease-like"/>
    <property type="match status" value="1"/>
</dbReference>
<evidence type="ECO:0000313" key="3">
    <source>
        <dbReference type="EMBL" id="MCW2309905.1"/>
    </source>
</evidence>
<dbReference type="InterPro" id="IPR052906">
    <property type="entry name" value="Type_IV_Methyl-Rstrct_Enzyme"/>
</dbReference>
<gene>
    <name evidence="3" type="ORF">M2319_004269</name>
</gene>
<proteinExistence type="predicted"/>
<dbReference type="PANTHER" id="PTHR30015">
    <property type="entry name" value="MRR RESTRICTION SYSTEM PROTEIN"/>
    <property type="match status" value="1"/>
</dbReference>
<dbReference type="PANTHER" id="PTHR30015:SF7">
    <property type="entry name" value="TYPE IV METHYL-DIRECTED RESTRICTION ENZYME ECOKMRR"/>
    <property type="match status" value="1"/>
</dbReference>